<gene>
    <name evidence="2" type="ORF">BCR32DRAFT_282647</name>
</gene>
<evidence type="ECO:0000313" key="2">
    <source>
        <dbReference type="EMBL" id="ORX78032.1"/>
    </source>
</evidence>
<dbReference type="SUPFAM" id="SSF52058">
    <property type="entry name" value="L domain-like"/>
    <property type="match status" value="1"/>
</dbReference>
<accession>A0A1Y1WX54</accession>
<reference evidence="2 3" key="2">
    <citation type="submission" date="2016-08" db="EMBL/GenBank/DDBJ databases">
        <title>Pervasive Adenine N6-methylation of Active Genes in Fungi.</title>
        <authorList>
            <consortium name="DOE Joint Genome Institute"/>
            <person name="Mondo S.J."/>
            <person name="Dannebaum R.O."/>
            <person name="Kuo R.C."/>
            <person name="Labutti K."/>
            <person name="Haridas S."/>
            <person name="Kuo A."/>
            <person name="Salamov A."/>
            <person name="Ahrendt S.R."/>
            <person name="Lipzen A."/>
            <person name="Sullivan W."/>
            <person name="Andreopoulos W.B."/>
            <person name="Clum A."/>
            <person name="Lindquist E."/>
            <person name="Daum C."/>
            <person name="Ramamoorthy G.K."/>
            <person name="Gryganskyi A."/>
            <person name="Culley D."/>
            <person name="Magnuson J.K."/>
            <person name="James T.Y."/>
            <person name="O'Malley M.A."/>
            <person name="Stajich J.E."/>
            <person name="Spatafora J.W."/>
            <person name="Visel A."/>
            <person name="Grigoriev I.V."/>
        </authorList>
    </citation>
    <scope>NUCLEOTIDE SEQUENCE [LARGE SCALE GENOMIC DNA]</scope>
    <source>
        <strain evidence="2 3">S4</strain>
    </source>
</reference>
<sequence>MINNTNDSDNILNALSNFQNLRYLHTLELKNVKTNGEIPDYIFNLKNLKTLDLSNNCFQGPVPKSLILLKKLKYFIPNPKQTINPVKVNYEYNDKLILKNNISNKESENKNEITNNKNINNNKLILICNQYNTIPVLITPNNNSQILFENQANVIKPPQLNHITLPLITNNNFLKPTAPA</sequence>
<dbReference type="AlphaFoldDB" id="A0A1Y1WX54"/>
<dbReference type="InterPro" id="IPR032675">
    <property type="entry name" value="LRR_dom_sf"/>
</dbReference>
<dbReference type="OrthoDB" id="676979at2759"/>
<dbReference type="Proteomes" id="UP000193944">
    <property type="component" value="Unassembled WGS sequence"/>
</dbReference>
<dbReference type="Gene3D" id="3.80.10.10">
    <property type="entry name" value="Ribonuclease Inhibitor"/>
    <property type="match status" value="1"/>
</dbReference>
<dbReference type="EMBL" id="MCFG01000225">
    <property type="protein sequence ID" value="ORX78032.1"/>
    <property type="molecule type" value="Genomic_DNA"/>
</dbReference>
<keyword evidence="3" id="KW-1185">Reference proteome</keyword>
<proteinExistence type="predicted"/>
<protein>
    <recommendedName>
        <fullName evidence="4">L domain-like protein</fullName>
    </recommendedName>
</protein>
<comment type="caution">
    <text evidence="2">The sequence shown here is derived from an EMBL/GenBank/DDBJ whole genome shotgun (WGS) entry which is preliminary data.</text>
</comment>
<evidence type="ECO:0000313" key="3">
    <source>
        <dbReference type="Proteomes" id="UP000193944"/>
    </source>
</evidence>
<dbReference type="PANTHER" id="PTHR47988">
    <property type="entry name" value="SOMATIC EMBRYOGENESIS RECEPTOR KINASE 1"/>
    <property type="match status" value="1"/>
</dbReference>
<evidence type="ECO:0000256" key="1">
    <source>
        <dbReference type="ARBA" id="ARBA00022729"/>
    </source>
</evidence>
<evidence type="ECO:0008006" key="4">
    <source>
        <dbReference type="Google" id="ProtNLM"/>
    </source>
</evidence>
<name>A0A1Y1WX54_9FUNG</name>
<organism evidence="2 3">
    <name type="scientific">Anaeromyces robustus</name>
    <dbReference type="NCBI Taxonomy" id="1754192"/>
    <lineage>
        <taxon>Eukaryota</taxon>
        <taxon>Fungi</taxon>
        <taxon>Fungi incertae sedis</taxon>
        <taxon>Chytridiomycota</taxon>
        <taxon>Chytridiomycota incertae sedis</taxon>
        <taxon>Neocallimastigomycetes</taxon>
        <taxon>Neocallimastigales</taxon>
        <taxon>Neocallimastigaceae</taxon>
        <taxon>Anaeromyces</taxon>
    </lineage>
</organism>
<keyword evidence="1" id="KW-0732">Signal</keyword>
<reference evidence="2 3" key="1">
    <citation type="submission" date="2016-08" db="EMBL/GenBank/DDBJ databases">
        <title>A Parts List for Fungal Cellulosomes Revealed by Comparative Genomics.</title>
        <authorList>
            <consortium name="DOE Joint Genome Institute"/>
            <person name="Haitjema C.H."/>
            <person name="Gilmore S.P."/>
            <person name="Henske J.K."/>
            <person name="Solomon K.V."/>
            <person name="De Groot R."/>
            <person name="Kuo A."/>
            <person name="Mondo S.J."/>
            <person name="Salamov A.A."/>
            <person name="Labutti K."/>
            <person name="Zhao Z."/>
            <person name="Chiniquy J."/>
            <person name="Barry K."/>
            <person name="Brewer H.M."/>
            <person name="Purvine S.O."/>
            <person name="Wright A.T."/>
            <person name="Boxma B."/>
            <person name="Van Alen T."/>
            <person name="Hackstein J.H."/>
            <person name="Baker S.E."/>
            <person name="Grigoriev I.V."/>
            <person name="O'Malley M.A."/>
        </authorList>
    </citation>
    <scope>NUCLEOTIDE SEQUENCE [LARGE SCALE GENOMIC DNA]</scope>
    <source>
        <strain evidence="2 3">S4</strain>
    </source>
</reference>